<evidence type="ECO:0000313" key="1">
    <source>
        <dbReference type="EMBL" id="XCH39606.1"/>
    </source>
</evidence>
<protein>
    <submittedName>
        <fullName evidence="1">Uncharacterized protein</fullName>
    </submittedName>
</protein>
<dbReference type="EMBL" id="PP856713">
    <property type="protein sequence ID" value="XCH39606.1"/>
    <property type="molecule type" value="Genomic_DNA"/>
</dbReference>
<gene>
    <name evidence="1" type="ORF">FANJXIIC_CDS0014</name>
</gene>
<sequence length="31" mass="3435">MKDLGHILEILFFISSICALCGDNTHFSPVL</sequence>
<reference evidence="1" key="1">
    <citation type="submission" date="2024-05" db="EMBL/GenBank/DDBJ databases">
        <authorList>
            <person name="Mugo M.M."/>
            <person name="Musyoki A.M."/>
            <person name="Makumi A.M."/>
            <person name="Mutai I."/>
            <person name="Drechsel O."/>
            <person name="Kering K.K."/>
            <person name="Muturi P."/>
            <person name="Mbae C.K."/>
            <person name="Kariuki S.M."/>
        </authorList>
    </citation>
    <scope>NUCLEOTIDE SEQUENCE</scope>
</reference>
<proteinExistence type="predicted"/>
<organism evidence="1">
    <name type="scientific">Salmonella phage vB_STmST19_KE08</name>
    <dbReference type="NCBI Taxonomy" id="3161165"/>
    <lineage>
        <taxon>Viruses</taxon>
        <taxon>Duplodnaviria</taxon>
        <taxon>Heunggongvirae</taxon>
        <taxon>Uroviricota</taxon>
        <taxon>Caudoviricetes</taxon>
    </lineage>
</organism>
<name>A0AAU8GCS8_9CAUD</name>
<accession>A0AAU8GCS8</accession>